<comment type="caution">
    <text evidence="1">The sequence shown here is derived from an EMBL/GenBank/DDBJ whole genome shotgun (WGS) entry which is preliminary data.</text>
</comment>
<dbReference type="Pfam" id="PF19741">
    <property type="entry name" value="DUF6230"/>
    <property type="match status" value="1"/>
</dbReference>
<protein>
    <submittedName>
        <fullName evidence="1">Cholesterol esterase</fullName>
    </submittedName>
</protein>
<organism evidence="1 2">
    <name type="scientific">Actinomadura logoneensis</name>
    <dbReference type="NCBI Taxonomy" id="2293572"/>
    <lineage>
        <taxon>Bacteria</taxon>
        <taxon>Bacillati</taxon>
        <taxon>Actinomycetota</taxon>
        <taxon>Actinomycetes</taxon>
        <taxon>Streptosporangiales</taxon>
        <taxon>Thermomonosporaceae</taxon>
        <taxon>Actinomadura</taxon>
    </lineage>
</organism>
<dbReference type="InterPro" id="IPR046198">
    <property type="entry name" value="DUF6230"/>
</dbReference>
<dbReference type="AlphaFoldDB" id="A0A372JIT8"/>
<dbReference type="Proteomes" id="UP000261811">
    <property type="component" value="Unassembled WGS sequence"/>
</dbReference>
<keyword evidence="2" id="KW-1185">Reference proteome</keyword>
<dbReference type="OrthoDB" id="4238587at2"/>
<dbReference type="EMBL" id="QURH01000320">
    <property type="protein sequence ID" value="RFU39839.1"/>
    <property type="molecule type" value="Genomic_DNA"/>
</dbReference>
<evidence type="ECO:0000313" key="2">
    <source>
        <dbReference type="Proteomes" id="UP000261811"/>
    </source>
</evidence>
<gene>
    <name evidence="1" type="ORF">DZF91_20200</name>
</gene>
<sequence>MSESPETALGKVRWKRFAALAGPAVVGAGALVFMTAQGALASSFAVSGSSFKVRAASLDGTGFVQYGGADGEKNGTHHLVQISGIKDAKITDMCQSVKVMPGVVLRLTAGDAGKPVEAHDLTLDVAQLDADAVFRNIEIGRDASTLDKNPGALGRAGAGMFGQQADEVHLKNVRQTAWATTAGTFKLNNLSMKLGSECF</sequence>
<dbReference type="RefSeq" id="WP_117359023.1">
    <property type="nucleotide sequence ID" value="NZ_QURH01000320.1"/>
</dbReference>
<proteinExistence type="predicted"/>
<name>A0A372JIT8_9ACTN</name>
<evidence type="ECO:0000313" key="1">
    <source>
        <dbReference type="EMBL" id="RFU39839.1"/>
    </source>
</evidence>
<accession>A0A372JIT8</accession>
<reference evidence="1 2" key="1">
    <citation type="submission" date="2018-08" db="EMBL/GenBank/DDBJ databases">
        <title>Actinomadura jelena sp. nov., a novel Actinomycete isolated from soil in Chad.</title>
        <authorList>
            <person name="Shi L."/>
        </authorList>
    </citation>
    <scope>NUCLEOTIDE SEQUENCE [LARGE SCALE GENOMIC DNA]</scope>
    <source>
        <strain evidence="1 2">NEAU-G17</strain>
    </source>
</reference>